<evidence type="ECO:0000313" key="3">
    <source>
        <dbReference type="Proteomes" id="UP000438914"/>
    </source>
</evidence>
<dbReference type="RefSeq" id="WP_154534513.1">
    <property type="nucleotide sequence ID" value="NZ_VUNG01000024.1"/>
</dbReference>
<dbReference type="EMBL" id="VUNG01000024">
    <property type="protein sequence ID" value="MST84925.1"/>
    <property type="molecule type" value="Genomic_DNA"/>
</dbReference>
<feature type="transmembrane region" description="Helical" evidence="1">
    <location>
        <begin position="52"/>
        <end position="73"/>
    </location>
</feature>
<keyword evidence="3" id="KW-1185">Reference proteome</keyword>
<keyword evidence="1" id="KW-0812">Transmembrane</keyword>
<accession>A0A7K0KHK1</accession>
<gene>
    <name evidence="2" type="ORF">FYJ73_09640</name>
</gene>
<name>A0A7K0KHK1_9BACT</name>
<keyword evidence="1" id="KW-1133">Transmembrane helix</keyword>
<feature type="transmembrane region" description="Helical" evidence="1">
    <location>
        <begin position="235"/>
        <end position="253"/>
    </location>
</feature>
<sequence length="269" mass="30099">MSRFLQVLRWELLLSKRQIATMALTFFGLVVIPQILTLVFKSSSSSAYTMGIISSVALSAYLLCSGALIFSSLRSRQQRINNFMLPASNKEKFIARYLVLVVAMPLAAIAGFFAGDVLQYLMSLMINSDAAQWATSALTEGLNNGNGIFHFYTNLNGDPSPVEGFLVILLGTITQHACFLLFGSIYHKHPLVMAVLTWMGLGIALLMLGALAANLLSEFINSGYTIILYDAWWKALYFVVSIALIIFCYWFAFRRYTRLQVINNQWINK</sequence>
<evidence type="ECO:0000256" key="1">
    <source>
        <dbReference type="SAM" id="Phobius"/>
    </source>
</evidence>
<organism evidence="2 3">
    <name type="scientific">Hallella mizrahii</name>
    <dbReference type="NCBI Taxonomy" id="2606637"/>
    <lineage>
        <taxon>Bacteria</taxon>
        <taxon>Pseudomonadati</taxon>
        <taxon>Bacteroidota</taxon>
        <taxon>Bacteroidia</taxon>
        <taxon>Bacteroidales</taxon>
        <taxon>Prevotellaceae</taxon>
        <taxon>Hallella</taxon>
    </lineage>
</organism>
<comment type="caution">
    <text evidence="2">The sequence shown here is derived from an EMBL/GenBank/DDBJ whole genome shotgun (WGS) entry which is preliminary data.</text>
</comment>
<protein>
    <submittedName>
        <fullName evidence="2">Uncharacterized protein</fullName>
    </submittedName>
</protein>
<proteinExistence type="predicted"/>
<evidence type="ECO:0000313" key="2">
    <source>
        <dbReference type="EMBL" id="MST84925.1"/>
    </source>
</evidence>
<keyword evidence="1" id="KW-0472">Membrane</keyword>
<dbReference type="Proteomes" id="UP000438914">
    <property type="component" value="Unassembled WGS sequence"/>
</dbReference>
<dbReference type="AlphaFoldDB" id="A0A7K0KHK1"/>
<feature type="transmembrane region" description="Helical" evidence="1">
    <location>
        <begin position="164"/>
        <end position="183"/>
    </location>
</feature>
<feature type="transmembrane region" description="Helical" evidence="1">
    <location>
        <begin position="21"/>
        <end position="40"/>
    </location>
</feature>
<feature type="transmembrane region" description="Helical" evidence="1">
    <location>
        <begin position="94"/>
        <end position="115"/>
    </location>
</feature>
<feature type="transmembrane region" description="Helical" evidence="1">
    <location>
        <begin position="195"/>
        <end position="215"/>
    </location>
</feature>
<reference evidence="2 3" key="1">
    <citation type="submission" date="2019-08" db="EMBL/GenBank/DDBJ databases">
        <title>In-depth cultivation of the pig gut microbiome towards novel bacterial diversity and tailored functional studies.</title>
        <authorList>
            <person name="Wylensek D."/>
            <person name="Hitch T.C.A."/>
            <person name="Clavel T."/>
        </authorList>
    </citation>
    <scope>NUCLEOTIDE SEQUENCE [LARGE SCALE GENOMIC DNA]</scope>
    <source>
        <strain evidence="2 3">LKV-178-WT-2A</strain>
    </source>
</reference>